<keyword evidence="1" id="KW-0472">Membrane</keyword>
<keyword evidence="3" id="KW-1185">Reference proteome</keyword>
<dbReference type="Proteomes" id="UP000307943">
    <property type="component" value="Unassembled WGS sequence"/>
</dbReference>
<evidence type="ECO:0008006" key="4">
    <source>
        <dbReference type="Google" id="ProtNLM"/>
    </source>
</evidence>
<accession>A0A5C4TDY6</accession>
<feature type="transmembrane region" description="Helical" evidence="1">
    <location>
        <begin position="68"/>
        <end position="88"/>
    </location>
</feature>
<protein>
    <recommendedName>
        <fullName evidence="4">DUF1440 domain-containing protein</fullName>
    </recommendedName>
</protein>
<keyword evidence="1" id="KW-1133">Transmembrane helix</keyword>
<evidence type="ECO:0000313" key="3">
    <source>
        <dbReference type="Proteomes" id="UP000307943"/>
    </source>
</evidence>
<dbReference type="EMBL" id="VDCQ01000005">
    <property type="protein sequence ID" value="TNJ67314.1"/>
    <property type="molecule type" value="Genomic_DNA"/>
</dbReference>
<dbReference type="Pfam" id="PF11085">
    <property type="entry name" value="YqhR"/>
    <property type="match status" value="1"/>
</dbReference>
<dbReference type="OrthoDB" id="2691442at2"/>
<evidence type="ECO:0000313" key="2">
    <source>
        <dbReference type="EMBL" id="TNJ67314.1"/>
    </source>
</evidence>
<feature type="transmembrane region" description="Helical" evidence="1">
    <location>
        <begin position="100"/>
        <end position="124"/>
    </location>
</feature>
<dbReference type="AlphaFoldDB" id="A0A5C4TDY6"/>
<organism evidence="2 3">
    <name type="scientific">Paenibacillus hemerocallicola</name>
    <dbReference type="NCBI Taxonomy" id="1172614"/>
    <lineage>
        <taxon>Bacteria</taxon>
        <taxon>Bacillati</taxon>
        <taxon>Bacillota</taxon>
        <taxon>Bacilli</taxon>
        <taxon>Bacillales</taxon>
        <taxon>Paenibacillaceae</taxon>
        <taxon>Paenibacillus</taxon>
    </lineage>
</organism>
<comment type="caution">
    <text evidence="2">The sequence shown here is derived from an EMBL/GenBank/DDBJ whole genome shotgun (WGS) entry which is preliminary data.</text>
</comment>
<reference evidence="2 3" key="1">
    <citation type="submission" date="2019-05" db="EMBL/GenBank/DDBJ databases">
        <title>We sequenced the genome of Paenibacillus hemerocallicola KCTC 33185 for further insight into its adaptation and study the phylogeny of Paenibacillus.</title>
        <authorList>
            <person name="Narsing Rao M.P."/>
        </authorList>
    </citation>
    <scope>NUCLEOTIDE SEQUENCE [LARGE SCALE GENOMIC DNA]</scope>
    <source>
        <strain evidence="2 3">KCTC 33185</strain>
    </source>
</reference>
<feature type="transmembrane region" description="Helical" evidence="1">
    <location>
        <begin position="16"/>
        <end position="34"/>
    </location>
</feature>
<dbReference type="RefSeq" id="WP_139601028.1">
    <property type="nucleotide sequence ID" value="NZ_VDCQ01000005.1"/>
</dbReference>
<keyword evidence="1" id="KW-0812">Transmembrane</keyword>
<name>A0A5C4TDY6_9BACL</name>
<feature type="transmembrane region" description="Helical" evidence="1">
    <location>
        <begin position="130"/>
        <end position="151"/>
    </location>
</feature>
<evidence type="ECO:0000256" key="1">
    <source>
        <dbReference type="SAM" id="Phobius"/>
    </source>
</evidence>
<dbReference type="InterPro" id="IPR024563">
    <property type="entry name" value="YqhR"/>
</dbReference>
<sequence length="165" mass="18796">MDQRAMGPERKEPTGVWSFALQIGFFAGLIWGAVKAVETYFKFTKIPATFMAKPFFAPSFMNTTAGFWMGWLAFIVFSIAAALLYAALFRKVVGHWTGLAYGAAWWALLYLLVGPSTGMMKWIYRYEWNTIVTDACLFLLWGLFIGFSISFEFTDEREREPSVTT</sequence>
<proteinExistence type="predicted"/>
<gene>
    <name evidence="2" type="ORF">FE784_04985</name>
</gene>